<reference evidence="1 2" key="1">
    <citation type="submission" date="2016-09" db="EMBL/GenBank/DDBJ databases">
        <title>The draft genome of Dichanthelium oligosanthes: A C3 panicoid grass species.</title>
        <authorList>
            <person name="Studer A.J."/>
            <person name="Schnable J.C."/>
            <person name="Brutnell T.P."/>
        </authorList>
    </citation>
    <scope>NUCLEOTIDE SEQUENCE [LARGE SCALE GENOMIC DNA]</scope>
    <source>
        <strain evidence="2">cv. Kellogg 1175</strain>
        <tissue evidence="1">Leaf</tissue>
    </source>
</reference>
<proteinExistence type="predicted"/>
<dbReference type="AlphaFoldDB" id="A0A1E5UQX0"/>
<evidence type="ECO:0000313" key="2">
    <source>
        <dbReference type="Proteomes" id="UP000095767"/>
    </source>
</evidence>
<comment type="caution">
    <text evidence="1">The sequence shown here is derived from an EMBL/GenBank/DDBJ whole genome shotgun (WGS) entry which is preliminary data.</text>
</comment>
<dbReference type="Proteomes" id="UP000095767">
    <property type="component" value="Unassembled WGS sequence"/>
</dbReference>
<gene>
    <name evidence="1" type="ORF">BAE44_0023775</name>
</gene>
<keyword evidence="2" id="KW-1185">Reference proteome</keyword>
<accession>A0A1E5UQX0</accession>
<dbReference type="EMBL" id="LWDX02067556">
    <property type="protein sequence ID" value="OEL15208.1"/>
    <property type="molecule type" value="Genomic_DNA"/>
</dbReference>
<protein>
    <submittedName>
        <fullName evidence="1">Uncharacterized protein</fullName>
    </submittedName>
</protein>
<organism evidence="1 2">
    <name type="scientific">Dichanthelium oligosanthes</name>
    <dbReference type="NCBI Taxonomy" id="888268"/>
    <lineage>
        <taxon>Eukaryota</taxon>
        <taxon>Viridiplantae</taxon>
        <taxon>Streptophyta</taxon>
        <taxon>Embryophyta</taxon>
        <taxon>Tracheophyta</taxon>
        <taxon>Spermatophyta</taxon>
        <taxon>Magnoliopsida</taxon>
        <taxon>Liliopsida</taxon>
        <taxon>Poales</taxon>
        <taxon>Poaceae</taxon>
        <taxon>PACMAD clade</taxon>
        <taxon>Panicoideae</taxon>
        <taxon>Panicodae</taxon>
        <taxon>Paniceae</taxon>
        <taxon>Dichantheliinae</taxon>
        <taxon>Dichanthelium</taxon>
    </lineage>
</organism>
<evidence type="ECO:0000313" key="1">
    <source>
        <dbReference type="EMBL" id="OEL15208.1"/>
    </source>
</evidence>
<name>A0A1E5UQX0_9POAL</name>
<sequence length="69" mass="7706">MQSLTSDPGFAKAHVSRQPLLAAVHFADLDYEVRVVHLSCNIVRRILLARPSYDLNTQLDLVCVTAIDK</sequence>